<reference evidence="1 2" key="1">
    <citation type="journal article" date="2013" name="Front. Microbiol.">
        <title>Comparative genomic analyses of the cyanobacterium, Lyngbya aestuarii BL J, a powerful hydrogen producer.</title>
        <authorList>
            <person name="Kothari A."/>
            <person name="Vaughn M."/>
            <person name="Garcia-Pichel F."/>
        </authorList>
    </citation>
    <scope>NUCLEOTIDE SEQUENCE [LARGE SCALE GENOMIC DNA]</scope>
    <source>
        <strain evidence="1 2">BL J</strain>
    </source>
</reference>
<evidence type="ECO:0000313" key="2">
    <source>
        <dbReference type="Proteomes" id="UP000017127"/>
    </source>
</evidence>
<accession>U7QK60</accession>
<name>U7QK60_9CYAN</name>
<proteinExistence type="predicted"/>
<dbReference type="PROSITE" id="PS51257">
    <property type="entry name" value="PROKAR_LIPOPROTEIN"/>
    <property type="match status" value="1"/>
</dbReference>
<comment type="caution">
    <text evidence="1">The sequence shown here is derived from an EMBL/GenBank/DDBJ whole genome shotgun (WGS) entry which is preliminary data.</text>
</comment>
<keyword evidence="2" id="KW-1185">Reference proteome</keyword>
<protein>
    <submittedName>
        <fullName evidence="1">Uncharacterized protein</fullName>
    </submittedName>
</protein>
<evidence type="ECO:0000313" key="1">
    <source>
        <dbReference type="EMBL" id="ERT07657.1"/>
    </source>
</evidence>
<dbReference type="AlphaFoldDB" id="U7QK60"/>
<sequence length="67" mass="7048">MKTMKRLNPLGIGVSAIVALGFITASSVSCLFKQSVETADSSIAISRSQVVDPETGSIIHVSSLKRN</sequence>
<organism evidence="1 2">
    <name type="scientific">Lyngbya aestuarii BL J</name>
    <dbReference type="NCBI Taxonomy" id="1348334"/>
    <lineage>
        <taxon>Bacteria</taxon>
        <taxon>Bacillati</taxon>
        <taxon>Cyanobacteriota</taxon>
        <taxon>Cyanophyceae</taxon>
        <taxon>Oscillatoriophycideae</taxon>
        <taxon>Oscillatoriales</taxon>
        <taxon>Microcoleaceae</taxon>
        <taxon>Lyngbya</taxon>
    </lineage>
</organism>
<dbReference type="EMBL" id="AUZM01000019">
    <property type="protein sequence ID" value="ERT07657.1"/>
    <property type="molecule type" value="Genomic_DNA"/>
</dbReference>
<gene>
    <name evidence="1" type="ORF">M595_2407</name>
</gene>
<dbReference type="Proteomes" id="UP000017127">
    <property type="component" value="Unassembled WGS sequence"/>
</dbReference>